<organism evidence="2 3">
    <name type="scientific">Vulcanibacillus modesticaldus</name>
    <dbReference type="NCBI Taxonomy" id="337097"/>
    <lineage>
        <taxon>Bacteria</taxon>
        <taxon>Bacillati</taxon>
        <taxon>Bacillota</taxon>
        <taxon>Bacilli</taxon>
        <taxon>Bacillales</taxon>
        <taxon>Bacillaceae</taxon>
        <taxon>Vulcanibacillus</taxon>
    </lineage>
</organism>
<dbReference type="InterPro" id="IPR007842">
    <property type="entry name" value="HEPN_dom"/>
</dbReference>
<evidence type="ECO:0000259" key="1">
    <source>
        <dbReference type="Pfam" id="PF05168"/>
    </source>
</evidence>
<name>A0A1D2YSH1_9BACI</name>
<feature type="domain" description="HEPN" evidence="1">
    <location>
        <begin position="61"/>
        <end position="179"/>
    </location>
</feature>
<keyword evidence="3" id="KW-1185">Reference proteome</keyword>
<dbReference type="Pfam" id="PF05168">
    <property type="entry name" value="HEPN"/>
    <property type="match status" value="1"/>
</dbReference>
<sequence>MEIEKRFFLVGEQYLNTSKILLDKMVETGNKHTVISDKEISWIEYENLTKFSDFNVLIPTLFNFYHGLELIIKGMLRLHNAEFKPEHSFENLLTKLKLSDKTNNEYLEIISKYIEKPLKIRFLNDYIQTENIENIYDLYMSFRYPTDRSFNKFYGYIAVKYREEQILDEVLEISRDVTKILIGAVKVYRDLSDK</sequence>
<gene>
    <name evidence="2" type="ORF">BHF71_11190</name>
</gene>
<dbReference type="EMBL" id="MIJF01000070">
    <property type="protein sequence ID" value="OEF97218.1"/>
    <property type="molecule type" value="Genomic_DNA"/>
</dbReference>
<dbReference type="RefSeq" id="WP_069657521.1">
    <property type="nucleotide sequence ID" value="NZ_MIJF01000070.1"/>
</dbReference>
<dbReference type="OrthoDB" id="7063737at2"/>
<reference evidence="2 3" key="1">
    <citation type="submission" date="2016-09" db="EMBL/GenBank/DDBJ databases">
        <title>Draft genome sequence for the type strain of Vulcanibacillus modesticaldus BR, a strictly anaerobic, moderately thermophilic, and nitrate-reducing bacterium from deep sea-hydrothermal vents of the Mid-Atlantic Ridge.</title>
        <authorList>
            <person name="Abin C.A."/>
            <person name="Hollibaugh J.T."/>
        </authorList>
    </citation>
    <scope>NUCLEOTIDE SEQUENCE [LARGE SCALE GENOMIC DNA]</scope>
    <source>
        <strain evidence="2 3">BR</strain>
    </source>
</reference>
<dbReference type="AlphaFoldDB" id="A0A1D2YSH1"/>
<proteinExistence type="predicted"/>
<protein>
    <recommendedName>
        <fullName evidence="1">HEPN domain-containing protein</fullName>
    </recommendedName>
</protein>
<comment type="caution">
    <text evidence="2">The sequence shown here is derived from an EMBL/GenBank/DDBJ whole genome shotgun (WGS) entry which is preliminary data.</text>
</comment>
<dbReference type="Proteomes" id="UP000243739">
    <property type="component" value="Unassembled WGS sequence"/>
</dbReference>
<accession>A0A1D2YSH1</accession>
<evidence type="ECO:0000313" key="2">
    <source>
        <dbReference type="EMBL" id="OEF97218.1"/>
    </source>
</evidence>
<evidence type="ECO:0000313" key="3">
    <source>
        <dbReference type="Proteomes" id="UP000243739"/>
    </source>
</evidence>